<reference evidence="2 3" key="1">
    <citation type="journal article" date="2017" name="Int. J. Parasitol.">
        <title>The genome of the protozoan parasite Cystoisospora suis and a reverse vaccinology approach to identify vaccine candidates.</title>
        <authorList>
            <person name="Palmieri N."/>
            <person name="Shrestha A."/>
            <person name="Ruttkowski B."/>
            <person name="Beck T."/>
            <person name="Vogl C."/>
            <person name="Tomley F."/>
            <person name="Blake D.P."/>
            <person name="Joachim A."/>
        </authorList>
    </citation>
    <scope>NUCLEOTIDE SEQUENCE [LARGE SCALE GENOMIC DNA]</scope>
    <source>
        <strain evidence="2 3">Wien I</strain>
    </source>
</reference>
<feature type="compositionally biased region" description="Basic and acidic residues" evidence="1">
    <location>
        <begin position="1"/>
        <end position="11"/>
    </location>
</feature>
<feature type="compositionally biased region" description="Pro residues" evidence="1">
    <location>
        <begin position="13"/>
        <end position="25"/>
    </location>
</feature>
<comment type="caution">
    <text evidence="2">The sequence shown here is derived from an EMBL/GenBank/DDBJ whole genome shotgun (WGS) entry which is preliminary data.</text>
</comment>
<evidence type="ECO:0000256" key="1">
    <source>
        <dbReference type="SAM" id="MobiDB-lite"/>
    </source>
</evidence>
<dbReference type="GeneID" id="94424605"/>
<feature type="region of interest" description="Disordered" evidence="1">
    <location>
        <begin position="1"/>
        <end position="33"/>
    </location>
</feature>
<sequence>NSRKEPGEKKFPPALPTPARPPRPPACGRAARHSVGTLDPQAVRVRVLTLPHTCNYLGTSRGTN</sequence>
<dbReference type="AlphaFoldDB" id="A0A2C6LDH7"/>
<name>A0A2C6LDH7_9APIC</name>
<accession>A0A2C6LDH7</accession>
<gene>
    <name evidence="2" type="ORF">CSUI_001188</name>
</gene>
<dbReference type="EMBL" id="MIGC01000475">
    <property type="protein sequence ID" value="PHJ24954.1"/>
    <property type="molecule type" value="Genomic_DNA"/>
</dbReference>
<feature type="non-terminal residue" evidence="2">
    <location>
        <position position="1"/>
    </location>
</feature>
<keyword evidence="3" id="KW-1185">Reference proteome</keyword>
<evidence type="ECO:0000313" key="3">
    <source>
        <dbReference type="Proteomes" id="UP000221165"/>
    </source>
</evidence>
<protein>
    <submittedName>
        <fullName evidence="2">Uncharacterized protein</fullName>
    </submittedName>
</protein>
<evidence type="ECO:0000313" key="2">
    <source>
        <dbReference type="EMBL" id="PHJ24954.1"/>
    </source>
</evidence>
<proteinExistence type="predicted"/>
<dbReference type="Proteomes" id="UP000221165">
    <property type="component" value="Unassembled WGS sequence"/>
</dbReference>
<organism evidence="2 3">
    <name type="scientific">Cystoisospora suis</name>
    <dbReference type="NCBI Taxonomy" id="483139"/>
    <lineage>
        <taxon>Eukaryota</taxon>
        <taxon>Sar</taxon>
        <taxon>Alveolata</taxon>
        <taxon>Apicomplexa</taxon>
        <taxon>Conoidasida</taxon>
        <taxon>Coccidia</taxon>
        <taxon>Eucoccidiorida</taxon>
        <taxon>Eimeriorina</taxon>
        <taxon>Sarcocystidae</taxon>
        <taxon>Cystoisospora</taxon>
    </lineage>
</organism>
<dbReference type="RefSeq" id="XP_067926626.1">
    <property type="nucleotide sequence ID" value="XM_068061394.1"/>
</dbReference>
<dbReference type="VEuPathDB" id="ToxoDB:CSUI_001188"/>